<evidence type="ECO:0000313" key="3">
    <source>
        <dbReference type="Proteomes" id="UP000721844"/>
    </source>
</evidence>
<evidence type="ECO:0000259" key="1">
    <source>
        <dbReference type="PROSITE" id="PS50851"/>
    </source>
</evidence>
<accession>A0A963Z0W0</accession>
<feature type="domain" description="CheW-like" evidence="1">
    <location>
        <begin position="32"/>
        <end position="165"/>
    </location>
</feature>
<dbReference type="Gene3D" id="2.40.50.180">
    <property type="entry name" value="CheA-289, Domain 4"/>
    <property type="match status" value="1"/>
</dbReference>
<dbReference type="Gene3D" id="2.30.30.40">
    <property type="entry name" value="SH3 Domains"/>
    <property type="match status" value="1"/>
</dbReference>
<evidence type="ECO:0000313" key="2">
    <source>
        <dbReference type="EMBL" id="MCB8879957.1"/>
    </source>
</evidence>
<reference evidence="2 3" key="1">
    <citation type="journal article" date="2021" name="Microorganisms">
        <title>Acidisoma silvae sp. nov. and Acidisomacellulosilytica sp. nov., Two Acidophilic Bacteria Isolated from Decaying Wood, Hydrolyzing Cellulose and Producing Poly-3-hydroxybutyrate.</title>
        <authorList>
            <person name="Mieszkin S."/>
            <person name="Pouder E."/>
            <person name="Uroz S."/>
            <person name="Simon-Colin C."/>
            <person name="Alain K."/>
        </authorList>
    </citation>
    <scope>NUCLEOTIDE SEQUENCE [LARGE SCALE GENOMIC DNA]</scope>
    <source>
        <strain evidence="2 3">HW T5.17</strain>
    </source>
</reference>
<dbReference type="Proteomes" id="UP000721844">
    <property type="component" value="Unassembled WGS sequence"/>
</dbReference>
<dbReference type="GO" id="GO:0007165">
    <property type="term" value="P:signal transduction"/>
    <property type="evidence" value="ECO:0007669"/>
    <property type="project" value="InterPro"/>
</dbReference>
<dbReference type="PROSITE" id="PS50851">
    <property type="entry name" value="CHEW"/>
    <property type="match status" value="1"/>
</dbReference>
<dbReference type="SUPFAM" id="SSF50341">
    <property type="entry name" value="CheW-like"/>
    <property type="match status" value="1"/>
</dbReference>
<proteinExistence type="predicted"/>
<sequence length="165" mass="17535">MNRQEERANAILDLRTRALAERPGGITIETPKRALIVVTVGASLLGIDIAEVVAAIPFEGCARMPMREPAVLGVIGRGGRFYSVIGMRRMLALSTAEDNATGGPDHLLLLRGGAPHLALAVDRVLGRFDLAGGGGSFDLDGRLVAFFDPETLRSRFGRPAPDAHP</sequence>
<comment type="caution">
    <text evidence="2">The sequence shown here is derived from an EMBL/GenBank/DDBJ whole genome shotgun (WGS) entry which is preliminary data.</text>
</comment>
<gene>
    <name evidence="2" type="ORF">ACELLULO517_06900</name>
</gene>
<dbReference type="InterPro" id="IPR036061">
    <property type="entry name" value="CheW-like_dom_sf"/>
</dbReference>
<protein>
    <submittedName>
        <fullName evidence="2">Chemotaxis protein CheW</fullName>
    </submittedName>
</protein>
<name>A0A963Z0W0_9PROT</name>
<keyword evidence="3" id="KW-1185">Reference proteome</keyword>
<dbReference type="Pfam" id="PF01584">
    <property type="entry name" value="CheW"/>
    <property type="match status" value="1"/>
</dbReference>
<dbReference type="InterPro" id="IPR002545">
    <property type="entry name" value="CheW-lke_dom"/>
</dbReference>
<organism evidence="2 3">
    <name type="scientific">Acidisoma cellulosilyticum</name>
    <dbReference type="NCBI Taxonomy" id="2802395"/>
    <lineage>
        <taxon>Bacteria</taxon>
        <taxon>Pseudomonadati</taxon>
        <taxon>Pseudomonadota</taxon>
        <taxon>Alphaproteobacteria</taxon>
        <taxon>Acetobacterales</taxon>
        <taxon>Acidocellaceae</taxon>
        <taxon>Acidisoma</taxon>
    </lineage>
</organism>
<dbReference type="EMBL" id="JAESVA010000002">
    <property type="protein sequence ID" value="MCB8879957.1"/>
    <property type="molecule type" value="Genomic_DNA"/>
</dbReference>
<dbReference type="GO" id="GO:0006935">
    <property type="term" value="P:chemotaxis"/>
    <property type="evidence" value="ECO:0007669"/>
    <property type="project" value="InterPro"/>
</dbReference>
<dbReference type="RefSeq" id="WP_227306571.1">
    <property type="nucleotide sequence ID" value="NZ_JAESVA010000002.1"/>
</dbReference>
<dbReference type="AlphaFoldDB" id="A0A963Z0W0"/>